<reference evidence="2" key="1">
    <citation type="submission" date="2020-02" db="EMBL/GenBank/DDBJ databases">
        <authorList>
            <person name="Meier V. D."/>
        </authorList>
    </citation>
    <scope>NUCLEOTIDE SEQUENCE</scope>
    <source>
        <strain evidence="2">AVDCRST_MAG36</strain>
    </source>
</reference>
<feature type="compositionally biased region" description="Low complexity" evidence="1">
    <location>
        <begin position="15"/>
        <end position="34"/>
    </location>
</feature>
<accession>A0A6J4LQT2</accession>
<feature type="compositionally biased region" description="Low complexity" evidence="1">
    <location>
        <begin position="50"/>
        <end position="63"/>
    </location>
</feature>
<feature type="compositionally biased region" description="Basic residues" evidence="1">
    <location>
        <begin position="1"/>
        <end position="14"/>
    </location>
</feature>
<dbReference type="AlphaFoldDB" id="A0A6J4LQT2"/>
<sequence length="63" mass="6702">GPLRRHLRRARPRVGRVPAAQGLAPPRRGGPHALGRGGLRPRPRRRQCARPRPAATGPGAPGP</sequence>
<feature type="region of interest" description="Disordered" evidence="1">
    <location>
        <begin position="1"/>
        <end position="63"/>
    </location>
</feature>
<feature type="compositionally biased region" description="Basic residues" evidence="1">
    <location>
        <begin position="39"/>
        <end position="49"/>
    </location>
</feature>
<protein>
    <submittedName>
        <fullName evidence="2">Uncharacterized protein</fullName>
    </submittedName>
</protein>
<dbReference type="EMBL" id="CADCUH010000084">
    <property type="protein sequence ID" value="CAA9339381.1"/>
    <property type="molecule type" value="Genomic_DNA"/>
</dbReference>
<evidence type="ECO:0000256" key="1">
    <source>
        <dbReference type="SAM" id="MobiDB-lite"/>
    </source>
</evidence>
<gene>
    <name evidence="2" type="ORF">AVDCRST_MAG36-1328</name>
</gene>
<proteinExistence type="predicted"/>
<evidence type="ECO:0000313" key="2">
    <source>
        <dbReference type="EMBL" id="CAA9339381.1"/>
    </source>
</evidence>
<name>A0A6J4LQT2_9ACTN</name>
<feature type="non-terminal residue" evidence="2">
    <location>
        <position position="63"/>
    </location>
</feature>
<organism evidence="2">
    <name type="scientific">uncultured Nocardioidaceae bacterium</name>
    <dbReference type="NCBI Taxonomy" id="253824"/>
    <lineage>
        <taxon>Bacteria</taxon>
        <taxon>Bacillati</taxon>
        <taxon>Actinomycetota</taxon>
        <taxon>Actinomycetes</taxon>
        <taxon>Propionibacteriales</taxon>
        <taxon>Nocardioidaceae</taxon>
        <taxon>environmental samples</taxon>
    </lineage>
</organism>
<feature type="non-terminal residue" evidence="2">
    <location>
        <position position="1"/>
    </location>
</feature>